<feature type="region of interest" description="Disordered" evidence="1">
    <location>
        <begin position="1"/>
        <end position="27"/>
    </location>
</feature>
<evidence type="ECO:0000313" key="4">
    <source>
        <dbReference type="Proteomes" id="UP001575181"/>
    </source>
</evidence>
<dbReference type="InterPro" id="IPR013424">
    <property type="entry name" value="Ice-binding_C"/>
</dbReference>
<dbReference type="Proteomes" id="UP001575181">
    <property type="component" value="Unassembled WGS sequence"/>
</dbReference>
<dbReference type="RefSeq" id="WP_373654955.1">
    <property type="nucleotide sequence ID" value="NZ_JBGUAW010000003.1"/>
</dbReference>
<feature type="compositionally biased region" description="Polar residues" evidence="1">
    <location>
        <begin position="7"/>
        <end position="21"/>
    </location>
</feature>
<dbReference type="NCBIfam" id="TIGR02595">
    <property type="entry name" value="PEP_CTERM"/>
    <property type="match status" value="1"/>
</dbReference>
<keyword evidence="4" id="KW-1185">Reference proteome</keyword>
<dbReference type="InterPro" id="IPR022562">
    <property type="entry name" value="DUF3466"/>
</dbReference>
<name>A0ABV4TS58_9GAMM</name>
<dbReference type="Pfam" id="PF11949">
    <property type="entry name" value="DUF3466"/>
    <property type="match status" value="1"/>
</dbReference>
<accession>A0ABV4TS58</accession>
<evidence type="ECO:0000256" key="1">
    <source>
        <dbReference type="SAM" id="MobiDB-lite"/>
    </source>
</evidence>
<gene>
    <name evidence="3" type="ORF">ACERLL_04950</name>
</gene>
<reference evidence="3 4" key="1">
    <citation type="submission" date="2024-08" db="EMBL/GenBank/DDBJ databases">
        <title>Whole-genome sequencing of halo(alkali)philic microorganisms from hypersaline lakes.</title>
        <authorList>
            <person name="Sorokin D.Y."/>
            <person name="Merkel A.Y."/>
            <person name="Messina E."/>
            <person name="Yakimov M."/>
        </authorList>
    </citation>
    <scope>NUCLEOTIDE SEQUENCE [LARGE SCALE GENOMIC DNA]</scope>
    <source>
        <strain evidence="3 4">Cl-TMA</strain>
    </source>
</reference>
<comment type="caution">
    <text evidence="3">The sequence shown here is derived from an EMBL/GenBank/DDBJ whole genome shotgun (WGS) entry which is preliminary data.</text>
</comment>
<evidence type="ECO:0000259" key="2">
    <source>
        <dbReference type="Pfam" id="PF07589"/>
    </source>
</evidence>
<evidence type="ECO:0000313" key="3">
    <source>
        <dbReference type="EMBL" id="MFA9460168.1"/>
    </source>
</evidence>
<organism evidence="3 4">
    <name type="scientific">Thiohalorhabdus methylotrophus</name>
    <dbReference type="NCBI Taxonomy" id="3242694"/>
    <lineage>
        <taxon>Bacteria</taxon>
        <taxon>Pseudomonadati</taxon>
        <taxon>Pseudomonadota</taxon>
        <taxon>Gammaproteobacteria</taxon>
        <taxon>Thiohalorhabdales</taxon>
        <taxon>Thiohalorhabdaceae</taxon>
        <taxon>Thiohalorhabdus</taxon>
    </lineage>
</organism>
<protein>
    <submittedName>
        <fullName evidence="3">DUF3466 family protein</fullName>
    </submittedName>
</protein>
<sequence>MRRDSESQPFGPNPKGNSGQSWLKGAGSRKGQGTILCGLIMLGTAPAASAVPTYSVTEIVPSAGLTPGVSIHAEAVNENGQVAGWEKNPATGTTNGFRWETGSGITHVGDLPGGDYFSKAYGINNAGHVVGTSDFADKEQDYQSKQGFIWKEGEGMTGLGSLPGGGDSSKAYDINNHGQVVGHASSSERYADPYLWEEGRGMEGLESVPSDFDRSTSFSSARAINDKGQVTGEYLSYTHPHALLWEEGGGVADLESWESGPERSNAYDLNEKGQVAGTSYTHFGNFPMVWEEGEGWQALGPVHRGAAGGRALGINDSGQVVGEFGQGLFEDETDAFFWEEGSGMRQLEGLIDPNSPYAGIDLESATDINNLGQVVAMGTGAIPSVRQNHAYLLTPQRVLPPEPVPAPSTLALMGLGVMGLTRALRQKAS</sequence>
<dbReference type="EMBL" id="JBGUAW010000003">
    <property type="protein sequence ID" value="MFA9460168.1"/>
    <property type="molecule type" value="Genomic_DNA"/>
</dbReference>
<dbReference type="InterPro" id="IPR014262">
    <property type="entry name" value="HAF_rpt"/>
</dbReference>
<proteinExistence type="predicted"/>
<feature type="domain" description="Ice-binding protein C-terminal" evidence="2">
    <location>
        <begin position="403"/>
        <end position="425"/>
    </location>
</feature>
<dbReference type="NCBIfam" id="TIGR02913">
    <property type="entry name" value="HAF_rpt"/>
    <property type="match status" value="1"/>
</dbReference>
<dbReference type="Pfam" id="PF07589">
    <property type="entry name" value="PEP-CTERM"/>
    <property type="match status" value="1"/>
</dbReference>